<sequence length="93" mass="10462">MTQEQVGNKLGLGSAAIHKWEAGKVVPNVDRLRQLAEIYETTPDALFYPPEAGRHVEELRRADALLRRMSPEQADRWLTVAEDLLGISVPKIK</sequence>
<proteinExistence type="predicted"/>
<name>A0ABX1ETD9_9PROT</name>
<dbReference type="SUPFAM" id="SSF47413">
    <property type="entry name" value="lambda repressor-like DNA-binding domains"/>
    <property type="match status" value="1"/>
</dbReference>
<dbReference type="InterPro" id="IPR010982">
    <property type="entry name" value="Lambda_DNA-bd_dom_sf"/>
</dbReference>
<organism evidence="2 3">
    <name type="scientific">Falsiroseomonas frigidaquae</name>
    <dbReference type="NCBI Taxonomy" id="487318"/>
    <lineage>
        <taxon>Bacteria</taxon>
        <taxon>Pseudomonadati</taxon>
        <taxon>Pseudomonadota</taxon>
        <taxon>Alphaproteobacteria</taxon>
        <taxon>Acetobacterales</taxon>
        <taxon>Roseomonadaceae</taxon>
        <taxon>Falsiroseomonas</taxon>
    </lineage>
</organism>
<accession>A0ABX1ETD9</accession>
<gene>
    <name evidence="2" type="ORF">HB662_02110</name>
</gene>
<dbReference type="EMBL" id="JAAVTX010000001">
    <property type="protein sequence ID" value="NKE43553.1"/>
    <property type="molecule type" value="Genomic_DNA"/>
</dbReference>
<keyword evidence="3" id="KW-1185">Reference proteome</keyword>
<dbReference type="Pfam" id="PF01381">
    <property type="entry name" value="HTH_3"/>
    <property type="match status" value="1"/>
</dbReference>
<evidence type="ECO:0000313" key="2">
    <source>
        <dbReference type="EMBL" id="NKE43553.1"/>
    </source>
</evidence>
<dbReference type="CDD" id="cd00093">
    <property type="entry name" value="HTH_XRE"/>
    <property type="match status" value="1"/>
</dbReference>
<protein>
    <submittedName>
        <fullName evidence="2">Helix-turn-helix transcriptional regulator</fullName>
    </submittedName>
</protein>
<dbReference type="PROSITE" id="PS50943">
    <property type="entry name" value="HTH_CROC1"/>
    <property type="match status" value="1"/>
</dbReference>
<dbReference type="Gene3D" id="1.10.260.40">
    <property type="entry name" value="lambda repressor-like DNA-binding domains"/>
    <property type="match status" value="1"/>
</dbReference>
<dbReference type="Proteomes" id="UP000765160">
    <property type="component" value="Unassembled WGS sequence"/>
</dbReference>
<dbReference type="InterPro" id="IPR001387">
    <property type="entry name" value="Cro/C1-type_HTH"/>
</dbReference>
<feature type="domain" description="HTH cro/C1-type" evidence="1">
    <location>
        <begin position="1"/>
        <end position="46"/>
    </location>
</feature>
<evidence type="ECO:0000313" key="3">
    <source>
        <dbReference type="Proteomes" id="UP000765160"/>
    </source>
</evidence>
<evidence type="ECO:0000259" key="1">
    <source>
        <dbReference type="PROSITE" id="PS50943"/>
    </source>
</evidence>
<reference evidence="2 3" key="1">
    <citation type="submission" date="2020-03" db="EMBL/GenBank/DDBJ databases">
        <title>Roseomonas selenitidurans sp. nov. isolated from soil.</title>
        <authorList>
            <person name="Liu H."/>
        </authorList>
    </citation>
    <scope>NUCLEOTIDE SEQUENCE [LARGE SCALE GENOMIC DNA]</scope>
    <source>
        <strain evidence="2 3">JCM 15073</strain>
    </source>
</reference>
<comment type="caution">
    <text evidence="2">The sequence shown here is derived from an EMBL/GenBank/DDBJ whole genome shotgun (WGS) entry which is preliminary data.</text>
</comment>